<dbReference type="AlphaFoldDB" id="A0AAE3E7S7"/>
<sequence>MKRKAKGLICIAILGSMLAGCGNKEVSTTASDMKSGDVELTYCVNSSNASAGVTHDPAVDYTGSRSLFRGTCETLFVLDDDTKEVKGFLCSDWKQTDDTTWTFTIREGITFTNGNPLDAEACRAALDYIFTNNTRLGTLADVSSMEADGQVLTVHTNKICAILPRILSDSNAIIFDTTASEDYSKGLVGTGPYILDSVDAEGNCELSRNENYWQGMPAASKVHTKADLSADAVTLAMQSGELDWASVSDSDLKLFEGNDDYVISEYNGRRVYYLYVNPNYTFTQDPALREALTYAFNRQEIVDGVYAGHGSTTRSIFTEDSQFYTEEYLQPDFDQNKAKELLTAAGYTDTDGDGFVEKDGEPVKLNITYYDKNGFKTLSEVIQSQLKAIGIDSEITVTDSIADTLMNGEYNLGTYGYNTETLGDCYNYLQPVFGTGATSNFTKFSNENVDRLLDELTVTADEEQRAKIAQEMQQYLYTENDHIYLMHVLNYQVAKKEVRNLTAQFGSDQGDASILWKITKE</sequence>
<dbReference type="PROSITE" id="PS51257">
    <property type="entry name" value="PROKAR_LIPOPROTEIN"/>
    <property type="match status" value="1"/>
</dbReference>
<proteinExistence type="predicted"/>
<evidence type="ECO:0000256" key="1">
    <source>
        <dbReference type="SAM" id="SignalP"/>
    </source>
</evidence>
<comment type="caution">
    <text evidence="3">The sequence shown here is derived from an EMBL/GenBank/DDBJ whole genome shotgun (WGS) entry which is preliminary data.</text>
</comment>
<dbReference type="GO" id="GO:0043190">
    <property type="term" value="C:ATP-binding cassette (ABC) transporter complex"/>
    <property type="evidence" value="ECO:0007669"/>
    <property type="project" value="InterPro"/>
</dbReference>
<dbReference type="Pfam" id="PF00496">
    <property type="entry name" value="SBP_bac_5"/>
    <property type="match status" value="1"/>
</dbReference>
<organism evidence="3 4">
    <name type="scientific">Hominifimenecus microfluidus</name>
    <dbReference type="NCBI Taxonomy" id="2885348"/>
    <lineage>
        <taxon>Bacteria</taxon>
        <taxon>Bacillati</taxon>
        <taxon>Bacillota</taxon>
        <taxon>Clostridia</taxon>
        <taxon>Lachnospirales</taxon>
        <taxon>Lachnospiraceae</taxon>
        <taxon>Hominifimenecus</taxon>
    </lineage>
</organism>
<keyword evidence="1" id="KW-0732">Signal</keyword>
<name>A0AAE3E7S7_9FIRM</name>
<dbReference type="InterPro" id="IPR030678">
    <property type="entry name" value="Peptide/Ni-bd"/>
</dbReference>
<feature type="domain" description="Solute-binding protein family 5" evidence="2">
    <location>
        <begin position="85"/>
        <end position="438"/>
    </location>
</feature>
<dbReference type="PANTHER" id="PTHR30290">
    <property type="entry name" value="PERIPLASMIC BINDING COMPONENT OF ABC TRANSPORTER"/>
    <property type="match status" value="1"/>
</dbReference>
<feature type="chain" id="PRO_5042071815" evidence="1">
    <location>
        <begin position="20"/>
        <end position="521"/>
    </location>
</feature>
<dbReference type="EMBL" id="JAJEQR010000003">
    <property type="protein sequence ID" value="MCC2229605.1"/>
    <property type="molecule type" value="Genomic_DNA"/>
</dbReference>
<dbReference type="Gene3D" id="3.40.190.10">
    <property type="entry name" value="Periplasmic binding protein-like II"/>
    <property type="match status" value="1"/>
</dbReference>
<dbReference type="InterPro" id="IPR039424">
    <property type="entry name" value="SBP_5"/>
</dbReference>
<evidence type="ECO:0000313" key="3">
    <source>
        <dbReference type="EMBL" id="MCC2229605.1"/>
    </source>
</evidence>
<dbReference type="GO" id="GO:0042597">
    <property type="term" value="C:periplasmic space"/>
    <property type="evidence" value="ECO:0007669"/>
    <property type="project" value="UniProtKB-ARBA"/>
</dbReference>
<evidence type="ECO:0000313" key="4">
    <source>
        <dbReference type="Proteomes" id="UP001198182"/>
    </source>
</evidence>
<dbReference type="GO" id="GO:1904680">
    <property type="term" value="F:peptide transmembrane transporter activity"/>
    <property type="evidence" value="ECO:0007669"/>
    <property type="project" value="TreeGrafter"/>
</dbReference>
<evidence type="ECO:0000259" key="2">
    <source>
        <dbReference type="Pfam" id="PF00496"/>
    </source>
</evidence>
<dbReference type="Proteomes" id="UP001198182">
    <property type="component" value="Unassembled WGS sequence"/>
</dbReference>
<dbReference type="GO" id="GO:0015833">
    <property type="term" value="P:peptide transport"/>
    <property type="evidence" value="ECO:0007669"/>
    <property type="project" value="TreeGrafter"/>
</dbReference>
<dbReference type="InterPro" id="IPR000914">
    <property type="entry name" value="SBP_5_dom"/>
</dbReference>
<dbReference type="PANTHER" id="PTHR30290:SF81">
    <property type="entry name" value="OLIGOPEPTIDE-BINDING PROTEIN OPPA"/>
    <property type="match status" value="1"/>
</dbReference>
<accession>A0AAE3E7S7</accession>
<dbReference type="RefSeq" id="WP_308452392.1">
    <property type="nucleotide sequence ID" value="NZ_JAJEQR010000003.1"/>
</dbReference>
<protein>
    <submittedName>
        <fullName evidence="3">ABC transporter substrate-binding protein</fullName>
    </submittedName>
</protein>
<dbReference type="Gene3D" id="3.10.105.10">
    <property type="entry name" value="Dipeptide-binding Protein, Domain 3"/>
    <property type="match status" value="1"/>
</dbReference>
<feature type="signal peptide" evidence="1">
    <location>
        <begin position="1"/>
        <end position="19"/>
    </location>
</feature>
<reference evidence="3" key="1">
    <citation type="submission" date="2021-10" db="EMBL/GenBank/DDBJ databases">
        <title>Anaerobic single-cell dispensing facilitates the cultivation of human gut bacteria.</title>
        <authorList>
            <person name="Afrizal A."/>
        </authorList>
    </citation>
    <scope>NUCLEOTIDE SEQUENCE</scope>
    <source>
        <strain evidence="3">CLA-AA-H215</strain>
    </source>
</reference>
<keyword evidence="4" id="KW-1185">Reference proteome</keyword>
<gene>
    <name evidence="3" type="ORF">LKD81_01135</name>
</gene>
<dbReference type="PIRSF" id="PIRSF002741">
    <property type="entry name" value="MppA"/>
    <property type="match status" value="1"/>
</dbReference>
<dbReference type="SUPFAM" id="SSF53850">
    <property type="entry name" value="Periplasmic binding protein-like II"/>
    <property type="match status" value="1"/>
</dbReference>